<feature type="chain" id="PRO_5002651424" evidence="5">
    <location>
        <begin position="25"/>
        <end position="558"/>
    </location>
</feature>
<dbReference type="InterPro" id="IPR036415">
    <property type="entry name" value="Lamin_tail_dom_sf"/>
</dbReference>
<keyword evidence="7" id="KW-0255">Endonuclease</keyword>
<organism evidence="7 8">
    <name type="scientific">Shewanella baltica (strain OS155 / ATCC BAA-1091)</name>
    <dbReference type="NCBI Taxonomy" id="325240"/>
    <lineage>
        <taxon>Bacteria</taxon>
        <taxon>Pseudomonadati</taxon>
        <taxon>Pseudomonadota</taxon>
        <taxon>Gammaproteobacteria</taxon>
        <taxon>Alteromonadales</taxon>
        <taxon>Shewanellaceae</taxon>
        <taxon>Shewanella</taxon>
    </lineage>
</organism>
<dbReference type="SUPFAM" id="SSF74853">
    <property type="entry name" value="Lamin A/C globular tail domain"/>
    <property type="match status" value="1"/>
</dbReference>
<dbReference type="PANTHER" id="PTHR33607:SF2">
    <property type="entry name" value="ENDONUCLEASE-1"/>
    <property type="match status" value="1"/>
</dbReference>
<feature type="region of interest" description="Disordered" evidence="4">
    <location>
        <begin position="435"/>
        <end position="460"/>
    </location>
</feature>
<dbReference type="STRING" id="325240.Sbal_4257"/>
<evidence type="ECO:0000256" key="2">
    <source>
        <dbReference type="ARBA" id="ARBA00022722"/>
    </source>
</evidence>
<evidence type="ECO:0000256" key="5">
    <source>
        <dbReference type="SAM" id="SignalP"/>
    </source>
</evidence>
<protein>
    <submittedName>
        <fullName evidence="7">Endonuclease I</fullName>
    </submittedName>
</protein>
<feature type="domain" description="LTD" evidence="6">
    <location>
        <begin position="7"/>
        <end position="149"/>
    </location>
</feature>
<dbReference type="HOGENOM" id="CLU_037746_0_0_6"/>
<sequence precursor="true">MLMINKSKIAISLVMAGLALNANAELLISEVLYDTPNNDSVEEYIELFNPGCDTIDLSQYQLKDNGASLNLTGTLTAGHYFTVAINAAGFNNLFSSTPDIAPMPLSLGNSGDYVRLTKGTDEVDLVAWEGGIAGWSLNVRDVSLVRTTSINSKSQADWAASNNAGTPGSGNLTSQCDAGGDNGSGSTPPSTDDNVLEQDESQLNLSAAQGQVLKFVADIPENATDLSFTMKGGSGDADLYVRFGNEPTTNQHDCAPYLSGNNESCPIANAAAGRYYVNIVAYQSFSGTSLTANYTITTTPTDPDNGTGGNTGGTTPNPDGYSFDSYYANAIGKSGTTLKTSLNLIIQDQTHFSYAQVWDGLNYTDEDPNNSNNVILLYTGRSEPKTNRAGMSSSLDAWNREHVWAKSHGFPNSSQHAYTDLNHLRPADVTVNSTRGNKDFALGGTPLSEAPANKTDSDSFEPADMVKGDVARMVFYMDVRYQGGDNSGTPDLSIAKGMTGEGEPLLGDLCTLLGWHIQDPVSDWERRRNNRVYELQHNRNPFIDNPQWAADIYSASCN</sequence>
<dbReference type="PANTHER" id="PTHR33607">
    <property type="entry name" value="ENDONUCLEASE-1"/>
    <property type="match status" value="1"/>
</dbReference>
<reference evidence="7 8" key="1">
    <citation type="submission" date="2007-02" db="EMBL/GenBank/DDBJ databases">
        <title>Complete sequence of chromosome of Shewanella baltica OS155.</title>
        <authorList>
            <consortium name="US DOE Joint Genome Institute"/>
            <person name="Copeland A."/>
            <person name="Lucas S."/>
            <person name="Lapidus A."/>
            <person name="Barry K."/>
            <person name="Detter J.C."/>
            <person name="Glavina del Rio T."/>
            <person name="Hammon N."/>
            <person name="Israni S."/>
            <person name="Dalin E."/>
            <person name="Tice H."/>
            <person name="Pitluck S."/>
            <person name="Sims D.R."/>
            <person name="Brettin T."/>
            <person name="Bruce D."/>
            <person name="Han C."/>
            <person name="Tapia R."/>
            <person name="Brainard J."/>
            <person name="Schmutz J."/>
            <person name="Larimer F."/>
            <person name="Land M."/>
            <person name="Hauser L."/>
            <person name="Kyrpides N."/>
            <person name="Mikhailova N."/>
            <person name="Brettar I."/>
            <person name="Klappenbach J."/>
            <person name="Konstantinidis K."/>
            <person name="Rodrigues J."/>
            <person name="Tiedje J."/>
            <person name="Richardson P."/>
        </authorList>
    </citation>
    <scope>NUCLEOTIDE SEQUENCE [LARGE SCALE GENOMIC DNA]</scope>
    <source>
        <strain evidence="8">OS155 / ATCC BAA-1091</strain>
    </source>
</reference>
<proteinExistence type="inferred from homology"/>
<evidence type="ECO:0000256" key="3">
    <source>
        <dbReference type="ARBA" id="ARBA00022801"/>
    </source>
</evidence>
<dbReference type="Proteomes" id="UP000001557">
    <property type="component" value="Chromosome"/>
</dbReference>
<dbReference type="KEGG" id="sbl:Sbal_4257"/>
<dbReference type="InterPro" id="IPR007280">
    <property type="entry name" value="Peptidase_C_arc/bac"/>
</dbReference>
<dbReference type="PROSITE" id="PS51841">
    <property type="entry name" value="LTD"/>
    <property type="match status" value="1"/>
</dbReference>
<keyword evidence="5" id="KW-0732">Signal</keyword>
<dbReference type="Pfam" id="PF04231">
    <property type="entry name" value="Endonuclease_1"/>
    <property type="match status" value="1"/>
</dbReference>
<keyword evidence="2" id="KW-0540">Nuclease</keyword>
<dbReference type="InterPro" id="IPR001322">
    <property type="entry name" value="Lamin_tail_dom"/>
</dbReference>
<dbReference type="Gene3D" id="2.60.120.380">
    <property type="match status" value="1"/>
</dbReference>
<feature type="compositionally biased region" description="Polar residues" evidence="4">
    <location>
        <begin position="184"/>
        <end position="193"/>
    </location>
</feature>
<dbReference type="GO" id="GO:0016787">
    <property type="term" value="F:hydrolase activity"/>
    <property type="evidence" value="ECO:0007669"/>
    <property type="project" value="UniProtKB-KW"/>
</dbReference>
<accession>A3DAF9</accession>
<dbReference type="GO" id="GO:0004519">
    <property type="term" value="F:endonuclease activity"/>
    <property type="evidence" value="ECO:0007669"/>
    <property type="project" value="UniProtKB-KW"/>
</dbReference>
<gene>
    <name evidence="7" type="ordered locus">Sbal_4257</name>
</gene>
<evidence type="ECO:0000259" key="6">
    <source>
        <dbReference type="PROSITE" id="PS51841"/>
    </source>
</evidence>
<dbReference type="SUPFAM" id="SSF54060">
    <property type="entry name" value="His-Me finger endonucleases"/>
    <property type="match status" value="1"/>
</dbReference>
<comment type="similarity">
    <text evidence="1">Belongs to the EndA/NucM nuclease family.</text>
</comment>
<dbReference type="InterPro" id="IPR007346">
    <property type="entry name" value="Endonuclease-I"/>
</dbReference>
<feature type="region of interest" description="Disordered" evidence="4">
    <location>
        <begin position="155"/>
        <end position="195"/>
    </location>
</feature>
<dbReference type="Pfam" id="PF00932">
    <property type="entry name" value="LTD"/>
    <property type="match status" value="1"/>
</dbReference>
<evidence type="ECO:0000256" key="4">
    <source>
        <dbReference type="SAM" id="MobiDB-lite"/>
    </source>
</evidence>
<dbReference type="EMBL" id="CP000563">
    <property type="protein sequence ID" value="ABN63722.1"/>
    <property type="molecule type" value="Genomic_DNA"/>
</dbReference>
<evidence type="ECO:0000313" key="7">
    <source>
        <dbReference type="EMBL" id="ABN63722.1"/>
    </source>
</evidence>
<dbReference type="Pfam" id="PF04151">
    <property type="entry name" value="PPC"/>
    <property type="match status" value="1"/>
</dbReference>
<feature type="compositionally biased region" description="Polar residues" evidence="4">
    <location>
        <begin position="155"/>
        <end position="176"/>
    </location>
</feature>
<evidence type="ECO:0000256" key="1">
    <source>
        <dbReference type="ARBA" id="ARBA00006429"/>
    </source>
</evidence>
<evidence type="ECO:0000313" key="8">
    <source>
        <dbReference type="Proteomes" id="UP000001557"/>
    </source>
</evidence>
<dbReference type="InterPro" id="IPR044925">
    <property type="entry name" value="His-Me_finger_sf"/>
</dbReference>
<keyword evidence="8" id="KW-1185">Reference proteome</keyword>
<dbReference type="AlphaFoldDB" id="A3DAF9"/>
<keyword evidence="3" id="KW-0378">Hydrolase</keyword>
<feature type="signal peptide" evidence="5">
    <location>
        <begin position="1"/>
        <end position="24"/>
    </location>
</feature>
<name>A3DAF9_SHEB5</name>